<organism evidence="2 3">
    <name type="scientific">Streptococcus oralis</name>
    <dbReference type="NCBI Taxonomy" id="1303"/>
    <lineage>
        <taxon>Bacteria</taxon>
        <taxon>Bacillati</taxon>
        <taxon>Bacillota</taxon>
        <taxon>Bacilli</taxon>
        <taxon>Lactobacillales</taxon>
        <taxon>Streptococcaceae</taxon>
        <taxon>Streptococcus</taxon>
    </lineage>
</organism>
<gene>
    <name evidence="2" type="ORF">SORDD24_00121</name>
</gene>
<dbReference type="RefSeq" id="WP_061406607.1">
    <property type="nucleotide sequence ID" value="NZ_KQ970759.1"/>
</dbReference>
<evidence type="ECO:0008006" key="4">
    <source>
        <dbReference type="Google" id="ProtNLM"/>
    </source>
</evidence>
<name>A0A139QVB6_STROR</name>
<reference evidence="2 3" key="1">
    <citation type="submission" date="2016-01" db="EMBL/GenBank/DDBJ databases">
        <title>Highly variable Streptococcus oralis are common among viridans streptococci isolated from primates.</title>
        <authorList>
            <person name="Denapaite D."/>
            <person name="Rieger M."/>
            <person name="Koendgen S."/>
            <person name="Brueckner R."/>
            <person name="Ochigava I."/>
            <person name="Kappeler P."/>
            <person name="Maetz-Rensing K."/>
            <person name="Leendertz F."/>
            <person name="Hakenbeck R."/>
        </authorList>
    </citation>
    <scope>NUCLEOTIDE SEQUENCE [LARGE SCALE GENOMIC DNA]</scope>
    <source>
        <strain evidence="2 3">DD24</strain>
    </source>
</reference>
<sequence>MLDKVKQFKWLIVLSLFLLAIPLYFTYNHFQQSSALKEAFEKNERIEVLHRLTSSEKYASDIRKAGHTIPSDGAIRLDGVIYPLEIEGELHLKISPPKKDAKDFQLFFITQVNEKQTHVAFILDKKLNLIDSSYSQQNDNGKREIISVSQSEEAYLLKSVQSEIDDFIKKMYQILYG</sequence>
<dbReference type="Proteomes" id="UP000070353">
    <property type="component" value="Unassembled WGS sequence"/>
</dbReference>
<keyword evidence="1" id="KW-1133">Transmembrane helix</keyword>
<evidence type="ECO:0000313" key="2">
    <source>
        <dbReference type="EMBL" id="KXU06466.1"/>
    </source>
</evidence>
<comment type="caution">
    <text evidence="2">The sequence shown here is derived from an EMBL/GenBank/DDBJ whole genome shotgun (WGS) entry which is preliminary data.</text>
</comment>
<dbReference type="AlphaFoldDB" id="A0A139QVB6"/>
<dbReference type="OrthoDB" id="2232262at2"/>
<dbReference type="EMBL" id="LQZB01000012">
    <property type="protein sequence ID" value="KXU06466.1"/>
    <property type="molecule type" value="Genomic_DNA"/>
</dbReference>
<accession>A0A139QVB6</accession>
<feature type="transmembrane region" description="Helical" evidence="1">
    <location>
        <begin position="7"/>
        <end position="27"/>
    </location>
</feature>
<evidence type="ECO:0000256" key="1">
    <source>
        <dbReference type="SAM" id="Phobius"/>
    </source>
</evidence>
<evidence type="ECO:0000313" key="3">
    <source>
        <dbReference type="Proteomes" id="UP000070353"/>
    </source>
</evidence>
<protein>
    <recommendedName>
        <fullName evidence="4">Thiol-disulfide isomerase</fullName>
    </recommendedName>
</protein>
<dbReference type="PATRIC" id="fig|1303.84.peg.131"/>
<proteinExistence type="predicted"/>
<keyword evidence="1" id="KW-0472">Membrane</keyword>
<keyword evidence="1" id="KW-0812">Transmembrane</keyword>